<gene>
    <name evidence="2" type="ORF">E5676_scaffold1213G00130</name>
</gene>
<dbReference type="Proteomes" id="UP000321947">
    <property type="component" value="Unassembled WGS sequence"/>
</dbReference>
<reference evidence="2 3" key="1">
    <citation type="submission" date="2019-08" db="EMBL/GenBank/DDBJ databases">
        <title>Draft genome sequences of two oriental melons (Cucumis melo L. var makuwa).</title>
        <authorList>
            <person name="Kwon S.-Y."/>
        </authorList>
    </citation>
    <scope>NUCLEOTIDE SEQUENCE [LARGE SCALE GENOMIC DNA]</scope>
    <source>
        <strain evidence="3">cv. Chang Bougi</strain>
        <tissue evidence="2">Leaf</tissue>
    </source>
</reference>
<evidence type="ECO:0000256" key="1">
    <source>
        <dbReference type="SAM" id="MobiDB-lite"/>
    </source>
</evidence>
<name>A0A5D3DVI5_CUCMM</name>
<organism evidence="2 3">
    <name type="scientific">Cucumis melo var. makuwa</name>
    <name type="common">Oriental melon</name>
    <dbReference type="NCBI Taxonomy" id="1194695"/>
    <lineage>
        <taxon>Eukaryota</taxon>
        <taxon>Viridiplantae</taxon>
        <taxon>Streptophyta</taxon>
        <taxon>Embryophyta</taxon>
        <taxon>Tracheophyta</taxon>
        <taxon>Spermatophyta</taxon>
        <taxon>Magnoliopsida</taxon>
        <taxon>eudicotyledons</taxon>
        <taxon>Gunneridae</taxon>
        <taxon>Pentapetalae</taxon>
        <taxon>rosids</taxon>
        <taxon>fabids</taxon>
        <taxon>Cucurbitales</taxon>
        <taxon>Cucurbitaceae</taxon>
        <taxon>Benincaseae</taxon>
        <taxon>Cucumis</taxon>
    </lineage>
</organism>
<proteinExistence type="predicted"/>
<dbReference type="AlphaFoldDB" id="A0A5D3DVI5"/>
<comment type="caution">
    <text evidence="2">The sequence shown here is derived from an EMBL/GenBank/DDBJ whole genome shotgun (WGS) entry which is preliminary data.</text>
</comment>
<dbReference type="EMBL" id="SSTD01002692">
    <property type="protein sequence ID" value="TYK27514.1"/>
    <property type="molecule type" value="Genomic_DNA"/>
</dbReference>
<accession>A0A5D3DVI5</accession>
<feature type="region of interest" description="Disordered" evidence="1">
    <location>
        <begin position="153"/>
        <end position="183"/>
    </location>
</feature>
<feature type="compositionally biased region" description="Basic and acidic residues" evidence="1">
    <location>
        <begin position="102"/>
        <end position="111"/>
    </location>
</feature>
<protein>
    <submittedName>
        <fullName evidence="2">Uncharacterized protein</fullName>
    </submittedName>
</protein>
<feature type="region of interest" description="Disordered" evidence="1">
    <location>
        <begin position="88"/>
        <end position="125"/>
    </location>
</feature>
<sequence>MGVLRDHYYYDTDMMERPDEVAHTYDCIPLGITKDQLVPTGAQIARIRGCASSGAKAEVLQTDLRCESLFWFVLPLWLYGPSSVARKKMSPRRGARRGGGSRGREAGRTQSEEQPALQATNPNAPVTQVSYRDGAAISRHAIGFFSTFSRCPADPGRSCSGPDRPSFSPYGSSARASSIVGRG</sequence>
<evidence type="ECO:0000313" key="3">
    <source>
        <dbReference type="Proteomes" id="UP000321947"/>
    </source>
</evidence>
<evidence type="ECO:0000313" key="2">
    <source>
        <dbReference type="EMBL" id="TYK27514.1"/>
    </source>
</evidence>